<evidence type="ECO:0000313" key="2">
    <source>
        <dbReference type="EMBL" id="SVD58555.1"/>
    </source>
</evidence>
<keyword evidence="1" id="KW-0812">Transmembrane</keyword>
<dbReference type="EMBL" id="UINC01160101">
    <property type="protein sequence ID" value="SVD58555.1"/>
    <property type="molecule type" value="Genomic_DNA"/>
</dbReference>
<keyword evidence="1" id="KW-1133">Transmembrane helix</keyword>
<feature type="transmembrane region" description="Helical" evidence="1">
    <location>
        <begin position="33"/>
        <end position="59"/>
    </location>
</feature>
<sequence>FIGDVMKVYPPEAYPPQNWAGAKKEPLPRILRWLILGSIWTVLNVGLLIILIMIGIGLFEWSVPILYDWVH</sequence>
<feature type="non-terminal residue" evidence="2">
    <location>
        <position position="1"/>
    </location>
</feature>
<keyword evidence="1" id="KW-0472">Membrane</keyword>
<name>A0A382WJQ9_9ZZZZ</name>
<dbReference type="AlphaFoldDB" id="A0A382WJQ9"/>
<organism evidence="2">
    <name type="scientific">marine metagenome</name>
    <dbReference type="NCBI Taxonomy" id="408172"/>
    <lineage>
        <taxon>unclassified sequences</taxon>
        <taxon>metagenomes</taxon>
        <taxon>ecological metagenomes</taxon>
    </lineage>
</organism>
<reference evidence="2" key="1">
    <citation type="submission" date="2018-05" db="EMBL/GenBank/DDBJ databases">
        <authorList>
            <person name="Lanie J.A."/>
            <person name="Ng W.-L."/>
            <person name="Kazmierczak K.M."/>
            <person name="Andrzejewski T.M."/>
            <person name="Davidsen T.M."/>
            <person name="Wayne K.J."/>
            <person name="Tettelin H."/>
            <person name="Glass J.I."/>
            <person name="Rusch D."/>
            <person name="Podicherti R."/>
            <person name="Tsui H.-C.T."/>
            <person name="Winkler M.E."/>
        </authorList>
    </citation>
    <scope>NUCLEOTIDE SEQUENCE</scope>
</reference>
<protein>
    <submittedName>
        <fullName evidence="2">Uncharacterized protein</fullName>
    </submittedName>
</protein>
<proteinExistence type="predicted"/>
<gene>
    <name evidence="2" type="ORF">METZ01_LOCUS411409</name>
</gene>
<accession>A0A382WJQ9</accession>
<evidence type="ECO:0000256" key="1">
    <source>
        <dbReference type="SAM" id="Phobius"/>
    </source>
</evidence>